<evidence type="ECO:0000313" key="3">
    <source>
        <dbReference type="EMBL" id="MFB9063285.1"/>
    </source>
</evidence>
<dbReference type="EMBL" id="JBHMEX010000013">
    <property type="protein sequence ID" value="MFB9063285.1"/>
    <property type="molecule type" value="Genomic_DNA"/>
</dbReference>
<feature type="signal peptide" evidence="1">
    <location>
        <begin position="1"/>
        <end position="19"/>
    </location>
</feature>
<sequence length="190" mass="21357">MRKIIIISILIVCNLSSKAQIIVTTEEVLKYMDTNKAFPKGAYLQDVNHVLDKFIGTWKGTYGGKNYEFRITKFLAVRESFKEDILLMRYLVINSNGTVIEDTRALPDSSPYVIRGDYLDTTTYALNYSGKNANCGQAGTIFIDFLKDSNNTKMTLFLVTESMIIDQNSCPNGGAKQIMPTADQIILLKQ</sequence>
<dbReference type="RefSeq" id="WP_290266127.1">
    <property type="nucleotide sequence ID" value="NZ_JAUFQQ010000005.1"/>
</dbReference>
<dbReference type="Proteomes" id="UP001589589">
    <property type="component" value="Unassembled WGS sequence"/>
</dbReference>
<dbReference type="Pfam" id="PF20448">
    <property type="entry name" value="DUF6705"/>
    <property type="match status" value="1"/>
</dbReference>
<feature type="domain" description="DUF6705" evidence="2">
    <location>
        <begin position="1"/>
        <end position="107"/>
    </location>
</feature>
<gene>
    <name evidence="3" type="ORF">ACFFUQ_04560</name>
</gene>
<evidence type="ECO:0000256" key="1">
    <source>
        <dbReference type="SAM" id="SignalP"/>
    </source>
</evidence>
<evidence type="ECO:0000313" key="4">
    <source>
        <dbReference type="Proteomes" id="UP001589589"/>
    </source>
</evidence>
<reference evidence="3 4" key="1">
    <citation type="submission" date="2024-09" db="EMBL/GenBank/DDBJ databases">
        <authorList>
            <person name="Sun Q."/>
            <person name="Mori K."/>
        </authorList>
    </citation>
    <scope>NUCLEOTIDE SEQUENCE [LARGE SCALE GENOMIC DNA]</scope>
    <source>
        <strain evidence="3 4">CECT 7908</strain>
    </source>
</reference>
<keyword evidence="4" id="KW-1185">Reference proteome</keyword>
<organism evidence="3 4">
    <name type="scientific">Flavobacterium branchiarum</name>
    <dbReference type="NCBI Taxonomy" id="1114870"/>
    <lineage>
        <taxon>Bacteria</taxon>
        <taxon>Pseudomonadati</taxon>
        <taxon>Bacteroidota</taxon>
        <taxon>Flavobacteriia</taxon>
        <taxon>Flavobacteriales</taxon>
        <taxon>Flavobacteriaceae</taxon>
        <taxon>Flavobacterium</taxon>
    </lineage>
</organism>
<comment type="caution">
    <text evidence="3">The sequence shown here is derived from an EMBL/GenBank/DDBJ whole genome shotgun (WGS) entry which is preliminary data.</text>
</comment>
<dbReference type="InterPro" id="IPR046551">
    <property type="entry name" value="DUF6705"/>
</dbReference>
<protein>
    <submittedName>
        <fullName evidence="3">DUF6705 family protein</fullName>
    </submittedName>
</protein>
<evidence type="ECO:0000259" key="2">
    <source>
        <dbReference type="Pfam" id="PF20448"/>
    </source>
</evidence>
<proteinExistence type="predicted"/>
<feature type="chain" id="PRO_5045847831" evidence="1">
    <location>
        <begin position="20"/>
        <end position="190"/>
    </location>
</feature>
<name>A0ABV5FIA9_9FLAO</name>
<accession>A0ABV5FIA9</accession>
<keyword evidence="1" id="KW-0732">Signal</keyword>